<dbReference type="PANTHER" id="PTHR12959">
    <property type="entry name" value="GPI TRANSAMIDASE COMPONENT PIG-T-RELATED"/>
    <property type="match status" value="1"/>
</dbReference>
<dbReference type="OrthoDB" id="331263at2759"/>
<sequence>MISTLLGESVAILVDSHVEELLIKPLPSGHVYFHFQFTTKWDESLDQPDSFKHYGLFPKSLGDVLTTYKVQELHLSQTQGLWHHDKWGYPVTSAPPGAELWVWFQPTITNIDETWSELVNALSGHFCSSLNFLDSKSTVAPRWSFRPHGVASEGYSSFSRFIRYGALPREIVCTENLTPWKKLLPCNTKVGLGSLFKAIKLYDANYHSLGLHVRPVCRNSECKETSIELSQSLSVVFDPVTSNWSLKKIFGDFLSSRCPLTTSSKIFVDITSNLPDPIFTLSPEADSIKTVKRGDDTRQYAVYDIGLQTANGRVFNIASRYDKPLEYTDIVKPPVSAQRFITGYGLEKGGVTSLIYNNLDSNLTVIYMETLPWFTRFFYKSLTLSNQGTLVQPYKINYIPGKDRGRPYHLEIVFRLRANSVTKISYDFERAFLKWTEYPPDANHGFYIGSAILSTVLPTSVNYTTPPQYSTVLENSFKDDSESYFLRLHTETLLVSLPTPDFSMPYNVICLACTVVAIAFGSIHNLTTRRFTLLDPSKKKGILAKIKGLFKRS</sequence>
<keyword evidence="3" id="KW-1185">Reference proteome</keyword>
<name>V3ZZT8_LOTGI</name>
<dbReference type="Proteomes" id="UP000030746">
    <property type="component" value="Unassembled WGS sequence"/>
</dbReference>
<dbReference type="GO" id="GO:0016255">
    <property type="term" value="P:attachment of GPI anchor to protein"/>
    <property type="evidence" value="ECO:0007669"/>
    <property type="project" value="InterPro"/>
</dbReference>
<dbReference type="InterPro" id="IPR007245">
    <property type="entry name" value="PIG-T"/>
</dbReference>
<gene>
    <name evidence="2" type="ORF">LOTGIDRAFT_128945</name>
</gene>
<keyword evidence="1" id="KW-0812">Transmembrane</keyword>
<dbReference type="Pfam" id="PF04113">
    <property type="entry name" value="Gpi16"/>
    <property type="match status" value="1"/>
</dbReference>
<dbReference type="RefSeq" id="XP_009062753.1">
    <property type="nucleotide sequence ID" value="XM_009064505.1"/>
</dbReference>
<evidence type="ECO:0000313" key="2">
    <source>
        <dbReference type="EMBL" id="ESO86516.1"/>
    </source>
</evidence>
<reference evidence="2 3" key="1">
    <citation type="journal article" date="2013" name="Nature">
        <title>Insights into bilaterian evolution from three spiralian genomes.</title>
        <authorList>
            <person name="Simakov O."/>
            <person name="Marletaz F."/>
            <person name="Cho S.J."/>
            <person name="Edsinger-Gonzales E."/>
            <person name="Havlak P."/>
            <person name="Hellsten U."/>
            <person name="Kuo D.H."/>
            <person name="Larsson T."/>
            <person name="Lv J."/>
            <person name="Arendt D."/>
            <person name="Savage R."/>
            <person name="Osoegawa K."/>
            <person name="de Jong P."/>
            <person name="Grimwood J."/>
            <person name="Chapman J.A."/>
            <person name="Shapiro H."/>
            <person name="Aerts A."/>
            <person name="Otillar R.P."/>
            <person name="Terry A.Y."/>
            <person name="Boore J.L."/>
            <person name="Grigoriev I.V."/>
            <person name="Lindberg D.R."/>
            <person name="Seaver E.C."/>
            <person name="Weisblat D.A."/>
            <person name="Putnam N.H."/>
            <person name="Rokhsar D.S."/>
        </authorList>
    </citation>
    <scope>NUCLEOTIDE SEQUENCE [LARGE SCALE GENOMIC DNA]</scope>
</reference>
<dbReference type="KEGG" id="lgi:LOTGIDRAFT_128945"/>
<dbReference type="CTD" id="20232898"/>
<proteinExistence type="predicted"/>
<keyword evidence="1" id="KW-0472">Membrane</keyword>
<keyword evidence="1" id="KW-1133">Transmembrane helix</keyword>
<dbReference type="AlphaFoldDB" id="V3ZZT8"/>
<protein>
    <recommendedName>
        <fullName evidence="4">GPI transamidase component PIG-T</fullName>
    </recommendedName>
</protein>
<evidence type="ECO:0000313" key="3">
    <source>
        <dbReference type="Proteomes" id="UP000030746"/>
    </source>
</evidence>
<dbReference type="EMBL" id="KB203049">
    <property type="protein sequence ID" value="ESO86516.1"/>
    <property type="molecule type" value="Genomic_DNA"/>
</dbReference>
<dbReference type="OMA" id="NHGHYIG"/>
<evidence type="ECO:0008006" key="4">
    <source>
        <dbReference type="Google" id="ProtNLM"/>
    </source>
</evidence>
<feature type="transmembrane region" description="Helical" evidence="1">
    <location>
        <begin position="504"/>
        <end position="523"/>
    </location>
</feature>
<evidence type="ECO:0000256" key="1">
    <source>
        <dbReference type="SAM" id="Phobius"/>
    </source>
</evidence>
<accession>V3ZZT8</accession>
<dbReference type="HOGENOM" id="CLU_021459_2_0_1"/>
<dbReference type="GO" id="GO:0042765">
    <property type="term" value="C:GPI-anchor transamidase complex"/>
    <property type="evidence" value="ECO:0007669"/>
    <property type="project" value="InterPro"/>
</dbReference>
<dbReference type="PANTHER" id="PTHR12959:SF11">
    <property type="entry name" value="GPI TRANSAMIDASE COMPONENT PIG-T"/>
    <property type="match status" value="1"/>
</dbReference>
<dbReference type="STRING" id="225164.V3ZZT8"/>
<dbReference type="GeneID" id="20232898"/>
<organism evidence="2 3">
    <name type="scientific">Lottia gigantea</name>
    <name type="common">Giant owl limpet</name>
    <dbReference type="NCBI Taxonomy" id="225164"/>
    <lineage>
        <taxon>Eukaryota</taxon>
        <taxon>Metazoa</taxon>
        <taxon>Spiralia</taxon>
        <taxon>Lophotrochozoa</taxon>
        <taxon>Mollusca</taxon>
        <taxon>Gastropoda</taxon>
        <taxon>Patellogastropoda</taxon>
        <taxon>Lottioidea</taxon>
        <taxon>Lottiidae</taxon>
        <taxon>Lottia</taxon>
    </lineage>
</organism>